<name>A0A7J9JZK3_9ROSI</name>
<feature type="non-terminal residue" evidence="1">
    <location>
        <position position="1"/>
    </location>
</feature>
<proteinExistence type="predicted"/>
<comment type="caution">
    <text evidence="1">The sequence shown here is derived from an EMBL/GenBank/DDBJ whole genome shotgun (WGS) entry which is preliminary data.</text>
</comment>
<accession>A0A7J9JZK3</accession>
<dbReference type="Proteomes" id="UP000593575">
    <property type="component" value="Unassembled WGS sequence"/>
</dbReference>
<evidence type="ECO:0000313" key="2">
    <source>
        <dbReference type="Proteomes" id="UP000593575"/>
    </source>
</evidence>
<keyword evidence="2" id="KW-1185">Reference proteome</keyword>
<evidence type="ECO:0000313" key="1">
    <source>
        <dbReference type="EMBL" id="MBA0839632.1"/>
    </source>
</evidence>
<reference evidence="1 2" key="1">
    <citation type="journal article" date="2019" name="Genome Biol. Evol.">
        <title>Insights into the evolution of the New World diploid cottons (Gossypium, subgenus Houzingenia) based on genome sequencing.</title>
        <authorList>
            <person name="Grover C.E."/>
            <person name="Arick M.A. 2nd"/>
            <person name="Thrash A."/>
            <person name="Conover J.L."/>
            <person name="Sanders W.S."/>
            <person name="Peterson D.G."/>
            <person name="Frelichowski J.E."/>
            <person name="Scheffler J.A."/>
            <person name="Scheffler B.E."/>
            <person name="Wendel J.F."/>
        </authorList>
    </citation>
    <scope>NUCLEOTIDE SEQUENCE [LARGE SCALE GENOMIC DNA]</scope>
    <source>
        <strain evidence="1">6</strain>
        <tissue evidence="1">Leaf</tissue>
    </source>
</reference>
<organism evidence="1 2">
    <name type="scientific">Gossypium armourianum</name>
    <dbReference type="NCBI Taxonomy" id="34283"/>
    <lineage>
        <taxon>Eukaryota</taxon>
        <taxon>Viridiplantae</taxon>
        <taxon>Streptophyta</taxon>
        <taxon>Embryophyta</taxon>
        <taxon>Tracheophyta</taxon>
        <taxon>Spermatophyta</taxon>
        <taxon>Magnoliopsida</taxon>
        <taxon>eudicotyledons</taxon>
        <taxon>Gunneridae</taxon>
        <taxon>Pentapetalae</taxon>
        <taxon>rosids</taxon>
        <taxon>malvids</taxon>
        <taxon>Malvales</taxon>
        <taxon>Malvaceae</taxon>
        <taxon>Malvoideae</taxon>
        <taxon>Gossypium</taxon>
    </lineage>
</organism>
<dbReference type="AlphaFoldDB" id="A0A7J9JZK3"/>
<sequence length="71" mass="7850">MASIASGKPPFYDHEFFGPCVGNNTIPSFTEGKNRSHQVLNHFDVDNPFWAALRSAILNATAELRVDLSTK</sequence>
<gene>
    <name evidence="1" type="ORF">Goarm_005338</name>
</gene>
<dbReference type="EMBL" id="JABFAE010000010">
    <property type="protein sequence ID" value="MBA0839632.1"/>
    <property type="molecule type" value="Genomic_DNA"/>
</dbReference>
<protein>
    <submittedName>
        <fullName evidence="1">Uncharacterized protein</fullName>
    </submittedName>
</protein>